<dbReference type="InterPro" id="IPR014721">
    <property type="entry name" value="Ribsml_uS5_D2-typ_fold_subgr"/>
</dbReference>
<dbReference type="GO" id="GO:0005759">
    <property type="term" value="C:mitochondrial matrix"/>
    <property type="evidence" value="ECO:0007669"/>
    <property type="project" value="UniProtKB-ARBA"/>
</dbReference>
<dbReference type="InterPro" id="IPR005517">
    <property type="entry name" value="Transl_elong_EFG/EF2_IV"/>
</dbReference>
<dbReference type="Pfam" id="PF14492">
    <property type="entry name" value="EFG_III"/>
    <property type="match status" value="1"/>
</dbReference>
<dbReference type="Pfam" id="PF03764">
    <property type="entry name" value="EFG_IV"/>
    <property type="match status" value="1"/>
</dbReference>
<dbReference type="InterPro" id="IPR009000">
    <property type="entry name" value="Transl_B-barrel_sf"/>
</dbReference>
<keyword evidence="5" id="KW-0342">GTP-binding</keyword>
<dbReference type="CDD" id="cd03713">
    <property type="entry name" value="EFG_mtEFG_C"/>
    <property type="match status" value="1"/>
</dbReference>
<dbReference type="SMART" id="SM00838">
    <property type="entry name" value="EFG_C"/>
    <property type="match status" value="1"/>
</dbReference>
<dbReference type="SUPFAM" id="SSF54211">
    <property type="entry name" value="Ribosomal protein S5 domain 2-like"/>
    <property type="match status" value="1"/>
</dbReference>
<protein>
    <submittedName>
        <fullName evidence="8">Translation elongation factor g</fullName>
    </submittedName>
</protein>
<dbReference type="Pfam" id="PF00679">
    <property type="entry name" value="EFG_C"/>
    <property type="match status" value="1"/>
</dbReference>
<keyword evidence="4" id="KW-0496">Mitochondrion</keyword>
<dbReference type="InterPro" id="IPR035647">
    <property type="entry name" value="EFG_III/V"/>
</dbReference>
<comment type="subcellular location">
    <subcellularLocation>
        <location evidence="1">Plastid</location>
        <location evidence="1">Chloroplast</location>
    </subcellularLocation>
</comment>
<accession>W7TIG4</accession>
<evidence type="ECO:0000313" key="8">
    <source>
        <dbReference type="EMBL" id="EWM26810.1"/>
    </source>
</evidence>
<dbReference type="GO" id="GO:0032543">
    <property type="term" value="P:mitochondrial translation"/>
    <property type="evidence" value="ECO:0007669"/>
    <property type="project" value="TreeGrafter"/>
</dbReference>
<dbReference type="Gene3D" id="3.30.70.870">
    <property type="entry name" value="Elongation Factor G (Translational Gtpase), domain 3"/>
    <property type="match status" value="1"/>
</dbReference>
<dbReference type="SUPFAM" id="SSF52540">
    <property type="entry name" value="P-loop containing nucleoside triphosphate hydrolases"/>
    <property type="match status" value="1"/>
</dbReference>
<name>W7TIG4_9STRA</name>
<dbReference type="FunFam" id="3.30.70.870:FF:000002">
    <property type="entry name" value="Translation elongation factor 2"/>
    <property type="match status" value="1"/>
</dbReference>
<dbReference type="Proteomes" id="UP000019335">
    <property type="component" value="Chromosome 8"/>
</dbReference>
<keyword evidence="2" id="KW-0547">Nucleotide-binding</keyword>
<feature type="compositionally biased region" description="Basic and acidic residues" evidence="6">
    <location>
        <begin position="894"/>
        <end position="913"/>
    </location>
</feature>
<comment type="caution">
    <text evidence="8">The sequence shown here is derived from an EMBL/GenBank/DDBJ whole genome shotgun (WGS) entry which is preliminary data.</text>
</comment>
<dbReference type="NCBIfam" id="TIGR00231">
    <property type="entry name" value="small_GTP"/>
    <property type="match status" value="1"/>
</dbReference>
<dbReference type="InterPro" id="IPR027417">
    <property type="entry name" value="P-loop_NTPase"/>
</dbReference>
<dbReference type="InterPro" id="IPR020568">
    <property type="entry name" value="Ribosomal_Su5_D2-typ_SF"/>
</dbReference>
<dbReference type="PRINTS" id="PR00315">
    <property type="entry name" value="ELONGATNFCT"/>
</dbReference>
<dbReference type="InterPro" id="IPR005225">
    <property type="entry name" value="Small_GTP-bd"/>
</dbReference>
<gene>
    <name evidence="8" type="primary">Mef2</name>
    <name evidence="8" type="ORF">Naga_100018g49</name>
</gene>
<evidence type="ECO:0000259" key="7">
    <source>
        <dbReference type="PROSITE" id="PS51722"/>
    </source>
</evidence>
<dbReference type="SUPFAM" id="SSF50447">
    <property type="entry name" value="Translation proteins"/>
    <property type="match status" value="1"/>
</dbReference>
<dbReference type="SUPFAM" id="SSF54980">
    <property type="entry name" value="EF-G C-terminal domain-like"/>
    <property type="match status" value="2"/>
</dbReference>
<dbReference type="Gene3D" id="3.40.50.300">
    <property type="entry name" value="P-loop containing nucleotide triphosphate hydrolases"/>
    <property type="match status" value="1"/>
</dbReference>
<dbReference type="PROSITE" id="PS00301">
    <property type="entry name" value="G_TR_1"/>
    <property type="match status" value="1"/>
</dbReference>
<dbReference type="AlphaFoldDB" id="W7TIG4"/>
<dbReference type="GO" id="GO:0003746">
    <property type="term" value="F:translation elongation factor activity"/>
    <property type="evidence" value="ECO:0007669"/>
    <property type="project" value="UniProtKB-KW"/>
</dbReference>
<dbReference type="InterPro" id="IPR000640">
    <property type="entry name" value="EFG_V-like"/>
</dbReference>
<dbReference type="InterPro" id="IPR009022">
    <property type="entry name" value="EFG_III"/>
</dbReference>
<dbReference type="InterPro" id="IPR041095">
    <property type="entry name" value="EFG_II"/>
</dbReference>
<feature type="region of interest" description="Disordered" evidence="6">
    <location>
        <begin position="894"/>
        <end position="925"/>
    </location>
</feature>
<evidence type="ECO:0000256" key="1">
    <source>
        <dbReference type="ARBA" id="ARBA00004229"/>
    </source>
</evidence>
<reference evidence="8 9" key="1">
    <citation type="journal article" date="2014" name="Mol. Plant">
        <title>Chromosome Scale Genome Assembly and Transcriptome Profiling of Nannochloropsis gaditana in Nitrogen Depletion.</title>
        <authorList>
            <person name="Corteggiani Carpinelli E."/>
            <person name="Telatin A."/>
            <person name="Vitulo N."/>
            <person name="Forcato C."/>
            <person name="D'Angelo M."/>
            <person name="Schiavon R."/>
            <person name="Vezzi A."/>
            <person name="Giacometti G.M."/>
            <person name="Morosinotto T."/>
            <person name="Valle G."/>
        </authorList>
    </citation>
    <scope>NUCLEOTIDE SEQUENCE [LARGE SCALE GENOMIC DNA]</scope>
    <source>
        <strain evidence="8 9">B-31</strain>
    </source>
</reference>
<dbReference type="PANTHER" id="PTHR43261:SF1">
    <property type="entry name" value="RIBOSOME-RELEASING FACTOR 2, MITOCHONDRIAL"/>
    <property type="match status" value="1"/>
</dbReference>
<feature type="domain" description="Tr-type G" evidence="7">
    <location>
        <begin position="52"/>
        <end position="363"/>
    </location>
</feature>
<dbReference type="PANTHER" id="PTHR43261">
    <property type="entry name" value="TRANSLATION ELONGATION FACTOR G-RELATED"/>
    <property type="match status" value="1"/>
</dbReference>
<evidence type="ECO:0000256" key="6">
    <source>
        <dbReference type="SAM" id="MobiDB-lite"/>
    </source>
</evidence>
<keyword evidence="8" id="KW-0251">Elongation factor</keyword>
<evidence type="ECO:0000256" key="5">
    <source>
        <dbReference type="ARBA" id="ARBA00023134"/>
    </source>
</evidence>
<evidence type="ECO:0000256" key="3">
    <source>
        <dbReference type="ARBA" id="ARBA00022917"/>
    </source>
</evidence>
<dbReference type="GO" id="GO:0003924">
    <property type="term" value="F:GTPase activity"/>
    <property type="evidence" value="ECO:0007669"/>
    <property type="project" value="InterPro"/>
</dbReference>
<organism evidence="8 9">
    <name type="scientific">Nannochloropsis gaditana</name>
    <dbReference type="NCBI Taxonomy" id="72520"/>
    <lineage>
        <taxon>Eukaryota</taxon>
        <taxon>Sar</taxon>
        <taxon>Stramenopiles</taxon>
        <taxon>Ochrophyta</taxon>
        <taxon>Eustigmatophyceae</taxon>
        <taxon>Eustigmatales</taxon>
        <taxon>Monodopsidaceae</taxon>
        <taxon>Nannochloropsis</taxon>
    </lineage>
</organism>
<dbReference type="Gene3D" id="2.40.30.10">
    <property type="entry name" value="Translation factors"/>
    <property type="match status" value="1"/>
</dbReference>
<dbReference type="SMART" id="SM00889">
    <property type="entry name" value="EFG_IV"/>
    <property type="match status" value="1"/>
</dbReference>
<dbReference type="GO" id="GO:0009507">
    <property type="term" value="C:chloroplast"/>
    <property type="evidence" value="ECO:0007669"/>
    <property type="project" value="UniProtKB-SubCell"/>
</dbReference>
<dbReference type="GO" id="GO:0032790">
    <property type="term" value="P:ribosome disassembly"/>
    <property type="evidence" value="ECO:0007669"/>
    <property type="project" value="TreeGrafter"/>
</dbReference>
<dbReference type="InterPro" id="IPR035649">
    <property type="entry name" value="EFG_V"/>
</dbReference>
<dbReference type="Pfam" id="PF00009">
    <property type="entry name" value="GTP_EFTU"/>
    <property type="match status" value="1"/>
</dbReference>
<keyword evidence="9" id="KW-1185">Reference proteome</keyword>
<dbReference type="GO" id="GO:0005525">
    <property type="term" value="F:GTP binding"/>
    <property type="evidence" value="ECO:0007669"/>
    <property type="project" value="UniProtKB-KW"/>
</dbReference>
<evidence type="ECO:0000256" key="2">
    <source>
        <dbReference type="ARBA" id="ARBA00022741"/>
    </source>
</evidence>
<dbReference type="InterPro" id="IPR053905">
    <property type="entry name" value="EF-G-like_DII"/>
</dbReference>
<dbReference type="FunFam" id="3.40.50.300:FF:000514">
    <property type="entry name" value="Ribosome-releasing factor 2, mitochondrial"/>
    <property type="match status" value="1"/>
</dbReference>
<evidence type="ECO:0000256" key="4">
    <source>
        <dbReference type="ARBA" id="ARBA00023128"/>
    </source>
</evidence>
<dbReference type="PROSITE" id="PS51722">
    <property type="entry name" value="G_TR_2"/>
    <property type="match status" value="1"/>
</dbReference>
<dbReference type="Gene3D" id="3.30.70.240">
    <property type="match status" value="1"/>
</dbReference>
<sequence>MIWARRLLQSPQWHRGSWHRNLFYPLSRLAFTSAAGNPSPEAATHPHQYPLKKCRNIGIIAHIDAGKTTTTERILYLAGETGHVGDVDTGDTVMDFLPQERERGITIQSAAISLDWHDTRINIIDTPGHVDFTMEVERAVRVLDGAAVVVDAVAGVQAQTETVWRQARKYKVPTIAFVNKMDRDGADFPRAVQSLRRRLGAPAVPVQLPLGAGGDFQGVVDLLTMEEVVWEAPQTSGKNPSPLTPSAPKSKRRSVCLTRRPLAGGDKTKEERLMAAREARVALLEALADADETFMETYLERLDEAGEEGLGGTEQLPLVTVLAAIRRASLAGLLVPTLCGASLKGKGVEPLLDSIAAFCPSPLDRDPLVAHPKRALAGSHQPHTGKKFVIHPQDPNLCAYAFKVTHHPQRGLIVYCRVYSGTLHAKENLQNSTRDVRERPLHLMEVRAGDLSPVERVGAGQIVAVIGLKGTFTGDTLVAYKGPLHGAVLEGMVVPAPVFALAVEPVSSAKQGALEEALRILEREDPSLQVGRDEESGQLLLRGVGELHLEIVCDKLRRQYNVEVETGQAYVAYREGILDAKERGGEGGPPSVTTTYDRMVGSRRLFAALEIQLEPLSVGEGRESMAHEADMGAMAPSGQGKVAKAASTVSESAAPVILFSPDAVGVLSAEEREALVSGLDGACQRGPLAGYPVTGFNIRVLRVVKDADTTPGALRACSVASLAASMQAARAVVLEPVMKVEIYAPEASFGAVLSDLTVARRGIVREVDGQLEASQVGTTVTAGKHVIHADVPLAALLGYSTALRSITQGEGGFSMEFSHYAPSTSSSVGGGREGHVGRFKTMAVREESGGGGLNGVLGEIDATLGGDVDASNLVPTTSMGEASLTDLLQDLLTEDQREGEERRVSDRGSRSAADENLSARAETSTLDDLLKETGLDDRAEDFEDIFGSACVNAGGCSAGGGARSSVEVGETAASSRMGVGKEDSAARTWRDLDAAERQDFLKWLEEDDCTQGLEAPFQVPTRTPPIDGLKDESVAHTSAAALPSPLPVSSPGESRAGSVGISCSFEQTAVGVSLACPASASSAVTLPSTPKDTLAMIRAMLGIEHKEEGSLDGGYGGNEEM</sequence>
<proteinExistence type="predicted"/>
<dbReference type="EMBL" id="AZIL01000606">
    <property type="protein sequence ID" value="EWM26810.1"/>
    <property type="molecule type" value="Genomic_DNA"/>
</dbReference>
<dbReference type="Pfam" id="PF22042">
    <property type="entry name" value="EF-G_D2"/>
    <property type="match status" value="1"/>
</dbReference>
<evidence type="ECO:0000313" key="9">
    <source>
        <dbReference type="Proteomes" id="UP000019335"/>
    </source>
</evidence>
<dbReference type="InterPro" id="IPR000795">
    <property type="entry name" value="T_Tr_GTP-bd_dom"/>
</dbReference>
<dbReference type="Gene3D" id="3.30.230.10">
    <property type="match status" value="1"/>
</dbReference>
<dbReference type="CDD" id="cd16262">
    <property type="entry name" value="EFG_III"/>
    <property type="match status" value="1"/>
</dbReference>
<dbReference type="FunFam" id="3.30.70.240:FF:000001">
    <property type="entry name" value="Elongation factor G"/>
    <property type="match status" value="1"/>
</dbReference>
<keyword evidence="3" id="KW-0648">Protein biosynthesis</keyword>
<dbReference type="OrthoDB" id="198619at2759"/>
<dbReference type="InterPro" id="IPR031157">
    <property type="entry name" value="G_TR_CS"/>
</dbReference>
<feature type="region of interest" description="Disordered" evidence="6">
    <location>
        <begin position="233"/>
        <end position="255"/>
    </location>
</feature>